<evidence type="ECO:0000256" key="3">
    <source>
        <dbReference type="ARBA" id="ARBA00022777"/>
    </source>
</evidence>
<dbReference type="PANTHER" id="PTHR43095">
    <property type="entry name" value="SUGAR KINASE"/>
    <property type="match status" value="1"/>
</dbReference>
<sequence>MKKHAYFIGIDNGGSAIKAAVFDENGRELSVSQIQIPMDHPNPGWTERDPLSVWRGNCQVIRDAIGKAQICSQDIKGVSVCGYGGGLGLLDNANTPIAPFIVSTDTRASQLLGEYSESGINSSLYQMTLQNLWAGQQAMLLPWLKKHRPDLLKQACHMVSIKDYIRYCLTGMLATDYTDASCTNLFNIRDKQFDPEIFGLLDIREYFHLACVPILQSFETAGFVTSEAAIQCGLAEGIPVAAGLYDVDSCCLASGILDSSCLCLITGTWSINEYLTNDLEECIGKNGNTIAFLPDYYIIEESSPTSASNFDWYANHFLSRMYPGLERHELYDYCSKAILESGLKQTDILFMPYLYASNSVPDAKGAFFNLDSSHTPADILLAIYEGILFSSCCHIEKLTGTIHPQKQIRLSGGITNSPVWTQILADILQLPIQVMEGKERGALGAAICASVACDYYSDFHSAVKKMCHLSRTYIPDSSKAAFYKEKYKRFKKAIQALEFFYK</sequence>
<evidence type="ECO:0000313" key="7">
    <source>
        <dbReference type="Proteomes" id="UP000013085"/>
    </source>
</evidence>
<dbReference type="PATRIC" id="fig|999408.3.peg.2894"/>
<dbReference type="InterPro" id="IPR043129">
    <property type="entry name" value="ATPase_NBD"/>
</dbReference>
<dbReference type="Proteomes" id="UP000013085">
    <property type="component" value="Unassembled WGS sequence"/>
</dbReference>
<comment type="similarity">
    <text evidence="1">Belongs to the FGGY kinase family.</text>
</comment>
<dbReference type="GO" id="GO:0016301">
    <property type="term" value="F:kinase activity"/>
    <property type="evidence" value="ECO:0007669"/>
    <property type="project" value="UniProtKB-KW"/>
</dbReference>
<evidence type="ECO:0000259" key="4">
    <source>
        <dbReference type="Pfam" id="PF00370"/>
    </source>
</evidence>
<dbReference type="HOGENOM" id="CLU_009281_3_1_9"/>
<dbReference type="InterPro" id="IPR050406">
    <property type="entry name" value="FGGY_Carb_Kinase"/>
</dbReference>
<dbReference type="SUPFAM" id="SSF53067">
    <property type="entry name" value="Actin-like ATPase domain"/>
    <property type="match status" value="2"/>
</dbReference>
<evidence type="ECO:0000259" key="5">
    <source>
        <dbReference type="Pfam" id="PF02782"/>
    </source>
</evidence>
<keyword evidence="3" id="KW-0418">Kinase</keyword>
<dbReference type="Pfam" id="PF02782">
    <property type="entry name" value="FGGY_C"/>
    <property type="match status" value="1"/>
</dbReference>
<organism evidence="6 7">
    <name type="scientific">[Clostridium] clostridioforme 90A8</name>
    <dbReference type="NCBI Taxonomy" id="999408"/>
    <lineage>
        <taxon>Bacteria</taxon>
        <taxon>Bacillati</taxon>
        <taxon>Bacillota</taxon>
        <taxon>Clostridia</taxon>
        <taxon>Lachnospirales</taxon>
        <taxon>Lachnospiraceae</taxon>
        <taxon>Enterocloster</taxon>
    </lineage>
</organism>
<dbReference type="PIRSF" id="PIRSF000538">
    <property type="entry name" value="GlpK"/>
    <property type="match status" value="1"/>
</dbReference>
<name>A0A0E2HAJ8_9FIRM</name>
<dbReference type="GeneID" id="57963377"/>
<accession>A0A0E2HAJ8</accession>
<protein>
    <recommendedName>
        <fullName evidence="8">Carbohydrate kinase</fullName>
    </recommendedName>
</protein>
<proteinExistence type="inferred from homology"/>
<evidence type="ECO:0008006" key="8">
    <source>
        <dbReference type="Google" id="ProtNLM"/>
    </source>
</evidence>
<comment type="caution">
    <text evidence="6">The sequence shown here is derived from an EMBL/GenBank/DDBJ whole genome shotgun (WGS) entry which is preliminary data.</text>
</comment>
<dbReference type="EMBL" id="AGYR01000029">
    <property type="protein sequence ID" value="ENZ13778.1"/>
    <property type="molecule type" value="Genomic_DNA"/>
</dbReference>
<feature type="domain" description="Carbohydrate kinase FGGY C-terminal" evidence="5">
    <location>
        <begin position="264"/>
        <end position="453"/>
    </location>
</feature>
<dbReference type="RefSeq" id="WP_002585807.1">
    <property type="nucleotide sequence ID" value="NZ_KB851021.1"/>
</dbReference>
<dbReference type="CDD" id="cd07802">
    <property type="entry name" value="ASKHA_NBD_FGGY_EcLyxK-like"/>
    <property type="match status" value="1"/>
</dbReference>
<dbReference type="GO" id="GO:0005975">
    <property type="term" value="P:carbohydrate metabolic process"/>
    <property type="evidence" value="ECO:0007669"/>
    <property type="project" value="InterPro"/>
</dbReference>
<feature type="domain" description="Carbohydrate kinase FGGY N-terminal" evidence="4">
    <location>
        <begin position="6"/>
        <end position="250"/>
    </location>
</feature>
<dbReference type="PANTHER" id="PTHR43095:SF3">
    <property type="entry name" value="L-XYLULOSE_3-KETO-L-GULONATE KINASE"/>
    <property type="match status" value="1"/>
</dbReference>
<evidence type="ECO:0000256" key="2">
    <source>
        <dbReference type="ARBA" id="ARBA00022679"/>
    </source>
</evidence>
<reference evidence="6 7" key="1">
    <citation type="submission" date="2013-01" db="EMBL/GenBank/DDBJ databases">
        <title>The Genome Sequence of Clostridium clostridioforme 90A8.</title>
        <authorList>
            <consortium name="The Broad Institute Genome Sequencing Platform"/>
            <person name="Earl A."/>
            <person name="Ward D."/>
            <person name="Feldgarden M."/>
            <person name="Gevers D."/>
            <person name="Courvalin P."/>
            <person name="Lambert T."/>
            <person name="Walker B."/>
            <person name="Young S.K."/>
            <person name="Zeng Q."/>
            <person name="Gargeya S."/>
            <person name="Fitzgerald M."/>
            <person name="Haas B."/>
            <person name="Abouelleil A."/>
            <person name="Alvarado L."/>
            <person name="Arachchi H.M."/>
            <person name="Berlin A.M."/>
            <person name="Chapman S.B."/>
            <person name="Dewar J."/>
            <person name="Goldberg J."/>
            <person name="Griggs A."/>
            <person name="Gujja S."/>
            <person name="Hansen M."/>
            <person name="Howarth C."/>
            <person name="Imamovic A."/>
            <person name="Larimer J."/>
            <person name="McCowan C."/>
            <person name="Murphy C."/>
            <person name="Neiman D."/>
            <person name="Pearson M."/>
            <person name="Priest M."/>
            <person name="Roberts A."/>
            <person name="Saif S."/>
            <person name="Shea T."/>
            <person name="Sisk P."/>
            <person name="Sykes S."/>
            <person name="Wortman J."/>
            <person name="Nusbaum C."/>
            <person name="Birren B."/>
        </authorList>
    </citation>
    <scope>NUCLEOTIDE SEQUENCE [LARGE SCALE GENOMIC DNA]</scope>
    <source>
        <strain evidence="6 7">90A8</strain>
    </source>
</reference>
<dbReference type="Gene3D" id="3.30.420.40">
    <property type="match status" value="2"/>
</dbReference>
<evidence type="ECO:0000313" key="6">
    <source>
        <dbReference type="EMBL" id="ENZ13778.1"/>
    </source>
</evidence>
<dbReference type="InterPro" id="IPR000577">
    <property type="entry name" value="Carb_kinase_FGGY"/>
</dbReference>
<gene>
    <name evidence="6" type="ORF">HMPREF1090_02673</name>
</gene>
<keyword evidence="2" id="KW-0808">Transferase</keyword>
<dbReference type="InterPro" id="IPR018484">
    <property type="entry name" value="FGGY_N"/>
</dbReference>
<dbReference type="Pfam" id="PF00370">
    <property type="entry name" value="FGGY_N"/>
    <property type="match status" value="1"/>
</dbReference>
<dbReference type="InterPro" id="IPR018485">
    <property type="entry name" value="FGGY_C"/>
</dbReference>
<dbReference type="AlphaFoldDB" id="A0A0E2HAJ8"/>
<evidence type="ECO:0000256" key="1">
    <source>
        <dbReference type="ARBA" id="ARBA00009156"/>
    </source>
</evidence>